<evidence type="ECO:0000259" key="5">
    <source>
        <dbReference type="PROSITE" id="PS50937"/>
    </source>
</evidence>
<dbReference type="RefSeq" id="WP_134382538.1">
    <property type="nucleotide sequence ID" value="NZ_SORX01000010.1"/>
</dbReference>
<dbReference type="Proteomes" id="UP000297776">
    <property type="component" value="Unassembled WGS sequence"/>
</dbReference>
<dbReference type="AlphaFoldDB" id="A0A4Y8LG52"/>
<keyword evidence="4" id="KW-0804">Transcription</keyword>
<feature type="domain" description="HTH merR-type" evidence="5">
    <location>
        <begin position="1"/>
        <end position="70"/>
    </location>
</feature>
<keyword evidence="3" id="KW-0238">DNA-binding</keyword>
<dbReference type="InterPro" id="IPR047057">
    <property type="entry name" value="MerR_fam"/>
</dbReference>
<evidence type="ECO:0000256" key="4">
    <source>
        <dbReference type="ARBA" id="ARBA00023163"/>
    </source>
</evidence>
<dbReference type="SMART" id="SM00422">
    <property type="entry name" value="HTH_MERR"/>
    <property type="match status" value="1"/>
</dbReference>
<dbReference type="OrthoDB" id="1894615at2"/>
<evidence type="ECO:0000313" key="6">
    <source>
        <dbReference type="EMBL" id="TFD99496.1"/>
    </source>
</evidence>
<protein>
    <submittedName>
        <fullName evidence="6">MerR family transcriptional regulator</fullName>
    </submittedName>
</protein>
<dbReference type="InterPro" id="IPR009061">
    <property type="entry name" value="DNA-bd_dom_put_sf"/>
</dbReference>
<dbReference type="Pfam" id="PF13411">
    <property type="entry name" value="MerR_1"/>
    <property type="match status" value="1"/>
</dbReference>
<organism evidence="6 7">
    <name type="scientific">Jeotgalibacillus salarius</name>
    <dbReference type="NCBI Taxonomy" id="546023"/>
    <lineage>
        <taxon>Bacteria</taxon>
        <taxon>Bacillati</taxon>
        <taxon>Bacillota</taxon>
        <taxon>Bacilli</taxon>
        <taxon>Bacillales</taxon>
        <taxon>Caryophanaceae</taxon>
        <taxon>Jeotgalibacillus</taxon>
    </lineage>
</organism>
<name>A0A4Y8LG52_9BACL</name>
<dbReference type="Gene3D" id="1.10.1660.10">
    <property type="match status" value="1"/>
</dbReference>
<comment type="caution">
    <text evidence="6">The sequence shown here is derived from an EMBL/GenBank/DDBJ whole genome shotgun (WGS) entry which is preliminary data.</text>
</comment>
<keyword evidence="7" id="KW-1185">Reference proteome</keyword>
<accession>A0A4Y8LG52</accession>
<gene>
    <name evidence="6" type="ORF">E2626_14655</name>
</gene>
<sequence>MWTTGQIAKMFNISLRTLRYYDEIDLVKPGAIEEGGRRIYGSASIVTLEKVLLLKKMDLPLDEVRRIVSEEFLEAILERHLQNLNTQSLHIQDSIDHTVSLKNEIRITGDIDWDKIFSLVKREQDQGDWSEHFSVEQQESLQAKLPKLNQDTETTNKWIRIIKRIEHCLRRGDLPSSEEGQILAEDIRVLSDELFNGDKELEEKFWDIRRSENASSSLNFYPIREEVLMFLEEVMVHHLAVSE</sequence>
<dbReference type="PROSITE" id="PS50937">
    <property type="entry name" value="HTH_MERR_2"/>
    <property type="match status" value="1"/>
</dbReference>
<proteinExistence type="predicted"/>
<dbReference type="CDD" id="cd01106">
    <property type="entry name" value="HTH_TipAL-Mta"/>
    <property type="match status" value="1"/>
</dbReference>
<dbReference type="PANTHER" id="PTHR30204:SF69">
    <property type="entry name" value="MERR-FAMILY TRANSCRIPTIONAL REGULATOR"/>
    <property type="match status" value="1"/>
</dbReference>
<dbReference type="InterPro" id="IPR000551">
    <property type="entry name" value="MerR-type_HTH_dom"/>
</dbReference>
<dbReference type="GO" id="GO:0003677">
    <property type="term" value="F:DNA binding"/>
    <property type="evidence" value="ECO:0007669"/>
    <property type="project" value="UniProtKB-KW"/>
</dbReference>
<dbReference type="EMBL" id="SORX01000010">
    <property type="protein sequence ID" value="TFD99496.1"/>
    <property type="molecule type" value="Genomic_DNA"/>
</dbReference>
<dbReference type="GO" id="GO:0003700">
    <property type="term" value="F:DNA-binding transcription factor activity"/>
    <property type="evidence" value="ECO:0007669"/>
    <property type="project" value="InterPro"/>
</dbReference>
<reference evidence="6 7" key="1">
    <citation type="submission" date="2019-03" db="EMBL/GenBank/DDBJ databases">
        <authorList>
            <person name="Yang Y."/>
        </authorList>
    </citation>
    <scope>NUCLEOTIDE SEQUENCE [LARGE SCALE GENOMIC DNA]</scope>
    <source>
        <strain evidence="6 7">ASL-1</strain>
    </source>
</reference>
<evidence type="ECO:0000256" key="2">
    <source>
        <dbReference type="ARBA" id="ARBA00023015"/>
    </source>
</evidence>
<keyword evidence="2" id="KW-0805">Transcription regulation</keyword>
<keyword evidence="1" id="KW-0678">Repressor</keyword>
<evidence type="ECO:0000256" key="3">
    <source>
        <dbReference type="ARBA" id="ARBA00023125"/>
    </source>
</evidence>
<dbReference type="SUPFAM" id="SSF46955">
    <property type="entry name" value="Putative DNA-binding domain"/>
    <property type="match status" value="1"/>
</dbReference>
<evidence type="ECO:0000256" key="1">
    <source>
        <dbReference type="ARBA" id="ARBA00022491"/>
    </source>
</evidence>
<dbReference type="PANTHER" id="PTHR30204">
    <property type="entry name" value="REDOX-CYCLING DRUG-SENSING TRANSCRIPTIONAL ACTIVATOR SOXR"/>
    <property type="match status" value="1"/>
</dbReference>
<evidence type="ECO:0000313" key="7">
    <source>
        <dbReference type="Proteomes" id="UP000297776"/>
    </source>
</evidence>